<reference evidence="1" key="2">
    <citation type="submission" date="2020-05" db="UniProtKB">
        <authorList>
            <consortium name="EnsemblMetazoa"/>
        </authorList>
    </citation>
    <scope>IDENTIFICATION</scope>
    <source>
        <strain evidence="1">IAEA</strain>
    </source>
</reference>
<reference evidence="2" key="1">
    <citation type="submission" date="2014-03" db="EMBL/GenBank/DDBJ databases">
        <authorList>
            <person name="Aksoy S."/>
            <person name="Warren W."/>
            <person name="Wilson R.K."/>
        </authorList>
    </citation>
    <scope>NUCLEOTIDE SEQUENCE [LARGE SCALE GENOMIC DNA]</scope>
    <source>
        <strain evidence="2">IAEA</strain>
    </source>
</reference>
<dbReference type="Proteomes" id="UP000092445">
    <property type="component" value="Unassembled WGS sequence"/>
</dbReference>
<organism evidence="1 2">
    <name type="scientific">Glossina pallidipes</name>
    <name type="common">Tsetse fly</name>
    <dbReference type="NCBI Taxonomy" id="7398"/>
    <lineage>
        <taxon>Eukaryota</taxon>
        <taxon>Metazoa</taxon>
        <taxon>Ecdysozoa</taxon>
        <taxon>Arthropoda</taxon>
        <taxon>Hexapoda</taxon>
        <taxon>Insecta</taxon>
        <taxon>Pterygota</taxon>
        <taxon>Neoptera</taxon>
        <taxon>Endopterygota</taxon>
        <taxon>Diptera</taxon>
        <taxon>Brachycera</taxon>
        <taxon>Muscomorpha</taxon>
        <taxon>Hippoboscoidea</taxon>
        <taxon>Glossinidae</taxon>
        <taxon>Glossina</taxon>
    </lineage>
</organism>
<keyword evidence="2" id="KW-1185">Reference proteome</keyword>
<dbReference type="VEuPathDB" id="VectorBase:GPAI030146"/>
<protein>
    <submittedName>
        <fullName evidence="1">Uncharacterized protein</fullName>
    </submittedName>
</protein>
<dbReference type="AlphaFoldDB" id="A0A1A9ZZV6"/>
<accession>A0A1A9ZZV6</accession>
<name>A0A1A9ZZV6_GLOPL</name>
<evidence type="ECO:0000313" key="1">
    <source>
        <dbReference type="EnsemblMetazoa" id="GPAI030146-PA"/>
    </source>
</evidence>
<sequence length="110" mass="12026">MKYTWNKANRKDIARLCPVEVSPIMPRDIPAIVMVLENDAKIGGLSDQLVSKAIKNRLATSIMSDIGVDEMTTAFIPSSFLCPAGILVITGKPNRLTTTLDCMEAICLMK</sequence>
<evidence type="ECO:0000313" key="2">
    <source>
        <dbReference type="Proteomes" id="UP000092445"/>
    </source>
</evidence>
<proteinExistence type="predicted"/>
<dbReference type="EnsemblMetazoa" id="GPAI030146-RA">
    <property type="protein sequence ID" value="GPAI030146-PA"/>
    <property type="gene ID" value="GPAI030146"/>
</dbReference>